<comment type="subcellular location">
    <subcellularLocation>
        <location evidence="1">Cell membrane</location>
        <topology evidence="1">Peripheral membrane protein</topology>
    </subcellularLocation>
</comment>
<dbReference type="EMBL" id="CP025570">
    <property type="protein sequence ID" value="AZZ39718.1"/>
    <property type="molecule type" value="Genomic_DNA"/>
</dbReference>
<evidence type="ECO:0000256" key="5">
    <source>
        <dbReference type="ARBA" id="ARBA00023251"/>
    </source>
</evidence>
<evidence type="ECO:0000256" key="2">
    <source>
        <dbReference type="ARBA" id="ARBA00022448"/>
    </source>
</evidence>
<feature type="domain" description="ABC transporter" evidence="6">
    <location>
        <begin position="21"/>
        <end position="254"/>
    </location>
</feature>
<keyword evidence="5" id="KW-0046">Antibiotic resistance</keyword>
<dbReference type="InterPro" id="IPR050763">
    <property type="entry name" value="ABC_transporter_ATP-binding"/>
</dbReference>
<sequence>MLSVHCTERCSDWSLPVRPAIEAEGVSKIYRSRDGESGLRELSLHANEGEVLALLGPNGAGKTTAIKGLATLVAFDRGTARVGGYDVSTEAARVREHIGLVGQYAAVDEQLTAGQNLRFFGRLRGLSRRSAGQRADELIEGFGLGEAQNRAVSTFSGGMRRRLDLAASLVVPPQVLFVDEPTSGLDPAARRDLWESLRALVRGGTTILLTTQYLEEADQLADRIVLLARGTVVAQGTPNELKTLVGPPVVQVVLGTTDDAQSSLRVLSAICAQAHLDEHTTTVTLPGSSATVLGRVVADLSSAGITPAEVTLRRPSLDEVFLTLTGSHHDTEEN</sequence>
<proteinExistence type="predicted"/>
<dbReference type="AlphaFoldDB" id="A0A3T0S057"/>
<dbReference type="SMART" id="SM00382">
    <property type="entry name" value="AAA"/>
    <property type="match status" value="1"/>
</dbReference>
<keyword evidence="2" id="KW-0813">Transport</keyword>
<evidence type="ECO:0000313" key="7">
    <source>
        <dbReference type="EMBL" id="AZZ39718.1"/>
    </source>
</evidence>
<dbReference type="SUPFAM" id="SSF52540">
    <property type="entry name" value="P-loop containing nucleoside triphosphate hydrolases"/>
    <property type="match status" value="1"/>
</dbReference>
<dbReference type="KEGG" id="aji:C0Z10_08075"/>
<name>A0A3T0S057_9ACTN</name>
<reference evidence="8" key="1">
    <citation type="submission" date="2017-12" db="EMBL/GenBank/DDBJ databases">
        <title>Whole genome sequencing of Acidipropionibacterium jensenii strains JS279 and JS280.</title>
        <authorList>
            <person name="Deptula P."/>
            <person name="Laine P."/>
            <person name="Smolander O.-P."/>
            <person name="Paulin L."/>
            <person name="Auvinen P."/>
            <person name="Varmanen P."/>
        </authorList>
    </citation>
    <scope>NUCLEOTIDE SEQUENCE [LARGE SCALE GENOMIC DNA]</scope>
    <source>
        <strain evidence="8">JS280</strain>
    </source>
</reference>
<dbReference type="PANTHER" id="PTHR42711">
    <property type="entry name" value="ABC TRANSPORTER ATP-BINDING PROTEIN"/>
    <property type="match status" value="1"/>
</dbReference>
<dbReference type="PROSITE" id="PS00211">
    <property type="entry name" value="ABC_TRANSPORTER_1"/>
    <property type="match status" value="1"/>
</dbReference>
<dbReference type="InterPro" id="IPR003593">
    <property type="entry name" value="AAA+_ATPase"/>
</dbReference>
<keyword evidence="3" id="KW-0547">Nucleotide-binding</keyword>
<keyword evidence="4 7" id="KW-0067">ATP-binding</keyword>
<dbReference type="InterPro" id="IPR003439">
    <property type="entry name" value="ABC_transporter-like_ATP-bd"/>
</dbReference>
<dbReference type="Pfam" id="PF00005">
    <property type="entry name" value="ABC_tran"/>
    <property type="match status" value="1"/>
</dbReference>
<dbReference type="InterPro" id="IPR017871">
    <property type="entry name" value="ABC_transporter-like_CS"/>
</dbReference>
<evidence type="ECO:0000259" key="6">
    <source>
        <dbReference type="PROSITE" id="PS50893"/>
    </source>
</evidence>
<dbReference type="PANTHER" id="PTHR42711:SF19">
    <property type="entry name" value="DOXORUBICIN RESISTANCE ATP-BINDING PROTEIN DRRA"/>
    <property type="match status" value="1"/>
</dbReference>
<protein>
    <submittedName>
        <fullName evidence="7">Daunorubicin/doxorubicin resistance ABC transporter ATP-binding protein DrrA</fullName>
    </submittedName>
</protein>
<dbReference type="GO" id="GO:0016887">
    <property type="term" value="F:ATP hydrolysis activity"/>
    <property type="evidence" value="ECO:0007669"/>
    <property type="project" value="InterPro"/>
</dbReference>
<dbReference type="Gene3D" id="3.40.50.300">
    <property type="entry name" value="P-loop containing nucleotide triphosphate hydrolases"/>
    <property type="match status" value="1"/>
</dbReference>
<dbReference type="GO" id="GO:0005524">
    <property type="term" value="F:ATP binding"/>
    <property type="evidence" value="ECO:0007669"/>
    <property type="project" value="UniProtKB-KW"/>
</dbReference>
<gene>
    <name evidence="7" type="ORF">C0Z10_08075</name>
</gene>
<dbReference type="Proteomes" id="UP000285875">
    <property type="component" value="Chromosome"/>
</dbReference>
<evidence type="ECO:0000256" key="4">
    <source>
        <dbReference type="ARBA" id="ARBA00022840"/>
    </source>
</evidence>
<accession>A0A3T0S057</accession>
<dbReference type="PROSITE" id="PS50893">
    <property type="entry name" value="ABC_TRANSPORTER_2"/>
    <property type="match status" value="1"/>
</dbReference>
<organism evidence="7 8">
    <name type="scientific">Acidipropionibacterium jensenii</name>
    <dbReference type="NCBI Taxonomy" id="1749"/>
    <lineage>
        <taxon>Bacteria</taxon>
        <taxon>Bacillati</taxon>
        <taxon>Actinomycetota</taxon>
        <taxon>Actinomycetes</taxon>
        <taxon>Propionibacteriales</taxon>
        <taxon>Propionibacteriaceae</taxon>
        <taxon>Acidipropionibacterium</taxon>
    </lineage>
</organism>
<evidence type="ECO:0000256" key="3">
    <source>
        <dbReference type="ARBA" id="ARBA00022741"/>
    </source>
</evidence>
<dbReference type="GO" id="GO:0046677">
    <property type="term" value="P:response to antibiotic"/>
    <property type="evidence" value="ECO:0007669"/>
    <property type="project" value="UniProtKB-KW"/>
</dbReference>
<dbReference type="InterPro" id="IPR027417">
    <property type="entry name" value="P-loop_NTPase"/>
</dbReference>
<evidence type="ECO:0000256" key="1">
    <source>
        <dbReference type="ARBA" id="ARBA00004202"/>
    </source>
</evidence>
<evidence type="ECO:0000313" key="8">
    <source>
        <dbReference type="Proteomes" id="UP000285875"/>
    </source>
</evidence>
<dbReference type="GO" id="GO:0005886">
    <property type="term" value="C:plasma membrane"/>
    <property type="evidence" value="ECO:0007669"/>
    <property type="project" value="UniProtKB-SubCell"/>
</dbReference>